<dbReference type="EMBL" id="JBFXLQ010000062">
    <property type="protein sequence ID" value="KAL2862766.1"/>
    <property type="molecule type" value="Genomic_DNA"/>
</dbReference>
<dbReference type="Pfam" id="PF22980">
    <property type="entry name" value="Myb_DNA-bind_8"/>
    <property type="match status" value="1"/>
</dbReference>
<protein>
    <recommendedName>
        <fullName evidence="2">Myb-like DNA-binding domain-containing protein</fullName>
    </recommendedName>
</protein>
<accession>A0ABR4LE89</accession>
<keyword evidence="4" id="KW-1185">Reference proteome</keyword>
<sequence>MPANSLPDPSLMFLYLCLINSDYKKIDFAAVGEATGLKVPAARMRWSRLKKTIESGMVDGKVNLKPAEGGADEGDSTEDEDASAAAPASLSPQKKRRVTKAKAKSPAAKKGKAKESTEEGEEDGDMVKEEDTSDAVA</sequence>
<feature type="compositionally biased region" description="Acidic residues" evidence="1">
    <location>
        <begin position="70"/>
        <end position="82"/>
    </location>
</feature>
<comment type="caution">
    <text evidence="3">The sequence shown here is derived from an EMBL/GenBank/DDBJ whole genome shotgun (WGS) entry which is preliminary data.</text>
</comment>
<dbReference type="Proteomes" id="UP001610432">
    <property type="component" value="Unassembled WGS sequence"/>
</dbReference>
<reference evidence="3 4" key="1">
    <citation type="submission" date="2024-07" db="EMBL/GenBank/DDBJ databases">
        <title>Section-level genome sequencing and comparative genomics of Aspergillus sections Usti and Cavernicolus.</title>
        <authorList>
            <consortium name="Lawrence Berkeley National Laboratory"/>
            <person name="Nybo J.L."/>
            <person name="Vesth T.C."/>
            <person name="Theobald S."/>
            <person name="Frisvad J.C."/>
            <person name="Larsen T.O."/>
            <person name="Kjaerboelling I."/>
            <person name="Rothschild-Mancinelli K."/>
            <person name="Lyhne E.K."/>
            <person name="Kogle M.E."/>
            <person name="Barry K."/>
            <person name="Clum A."/>
            <person name="Na H."/>
            <person name="Ledsgaard L."/>
            <person name="Lin J."/>
            <person name="Lipzen A."/>
            <person name="Kuo A."/>
            <person name="Riley R."/>
            <person name="Mondo S."/>
            <person name="Labutti K."/>
            <person name="Haridas S."/>
            <person name="Pangalinan J."/>
            <person name="Salamov A.A."/>
            <person name="Simmons B.A."/>
            <person name="Magnuson J.K."/>
            <person name="Chen J."/>
            <person name="Drula E."/>
            <person name="Henrissat B."/>
            <person name="Wiebenga A."/>
            <person name="Lubbers R.J."/>
            <person name="Gomes A.C."/>
            <person name="Macurrencykelacurrency M.R."/>
            <person name="Stajich J."/>
            <person name="Grigoriev I.V."/>
            <person name="Mortensen U.H."/>
            <person name="De Vries R.P."/>
            <person name="Baker S.E."/>
            <person name="Andersen M.R."/>
        </authorList>
    </citation>
    <scope>NUCLEOTIDE SEQUENCE [LARGE SCALE GENOMIC DNA]</scope>
    <source>
        <strain evidence="3 4">CBS 449.75</strain>
    </source>
</reference>
<evidence type="ECO:0000313" key="4">
    <source>
        <dbReference type="Proteomes" id="UP001610432"/>
    </source>
</evidence>
<dbReference type="InterPro" id="IPR054505">
    <property type="entry name" value="Myb_DNA-bind_8"/>
</dbReference>
<name>A0ABR4LE89_9EURO</name>
<organism evidence="3 4">
    <name type="scientific">Aspergillus lucknowensis</name>
    <dbReference type="NCBI Taxonomy" id="176173"/>
    <lineage>
        <taxon>Eukaryota</taxon>
        <taxon>Fungi</taxon>
        <taxon>Dikarya</taxon>
        <taxon>Ascomycota</taxon>
        <taxon>Pezizomycotina</taxon>
        <taxon>Eurotiomycetes</taxon>
        <taxon>Eurotiomycetidae</taxon>
        <taxon>Eurotiales</taxon>
        <taxon>Aspergillaceae</taxon>
        <taxon>Aspergillus</taxon>
        <taxon>Aspergillus subgen. Nidulantes</taxon>
    </lineage>
</organism>
<feature type="compositionally biased region" description="Basic residues" evidence="1">
    <location>
        <begin position="93"/>
        <end position="112"/>
    </location>
</feature>
<feature type="domain" description="Myb-like DNA-binding" evidence="2">
    <location>
        <begin position="8"/>
        <end position="54"/>
    </location>
</feature>
<feature type="region of interest" description="Disordered" evidence="1">
    <location>
        <begin position="57"/>
        <end position="137"/>
    </location>
</feature>
<dbReference type="RefSeq" id="XP_070881745.1">
    <property type="nucleotide sequence ID" value="XM_071033840.1"/>
</dbReference>
<proteinExistence type="predicted"/>
<evidence type="ECO:0000313" key="3">
    <source>
        <dbReference type="EMBL" id="KAL2862766.1"/>
    </source>
</evidence>
<dbReference type="GeneID" id="98148912"/>
<evidence type="ECO:0000256" key="1">
    <source>
        <dbReference type="SAM" id="MobiDB-lite"/>
    </source>
</evidence>
<evidence type="ECO:0000259" key="2">
    <source>
        <dbReference type="Pfam" id="PF22980"/>
    </source>
</evidence>
<gene>
    <name evidence="3" type="ORF">BJX67DRAFT_385355</name>
</gene>